<evidence type="ECO:0008006" key="3">
    <source>
        <dbReference type="Google" id="ProtNLM"/>
    </source>
</evidence>
<keyword evidence="2" id="KW-1185">Reference proteome</keyword>
<gene>
    <name evidence="1" type="ORF">SAMN06265221_1184</name>
</gene>
<evidence type="ECO:0000313" key="1">
    <source>
        <dbReference type="EMBL" id="SMO91036.1"/>
    </source>
</evidence>
<sequence>MTLQNRVFPTGEIVARPFRGEWMGNRGILHDDQRRLGAARWRHKNWICCALEFRGRHRQVMRPRNYTELFFLDDATALAVGHRPCAECRNADYRRFKAVWEECFGPAFATEIDRALHLARVGRDRRQLRHRGQARDLPDGAMFVTDRVWLVWAGQAHEWHEQGYGSPTALPAADVQVLTPAPMVRVLAAGYHPQPHVSLA</sequence>
<protein>
    <recommendedName>
        <fullName evidence="3">Metal binding domain of Ada</fullName>
    </recommendedName>
</protein>
<dbReference type="RefSeq" id="WP_142664250.1">
    <property type="nucleotide sequence ID" value="NZ_FXTK01000018.1"/>
</dbReference>
<accession>A0A521F4R0</accession>
<evidence type="ECO:0000313" key="2">
    <source>
        <dbReference type="Proteomes" id="UP000319014"/>
    </source>
</evidence>
<dbReference type="OrthoDB" id="894286at2"/>
<dbReference type="Proteomes" id="UP000319014">
    <property type="component" value="Unassembled WGS sequence"/>
</dbReference>
<dbReference type="EMBL" id="FXTK01000018">
    <property type="protein sequence ID" value="SMO91036.1"/>
    <property type="molecule type" value="Genomic_DNA"/>
</dbReference>
<reference evidence="1 2" key="1">
    <citation type="submission" date="2017-05" db="EMBL/GenBank/DDBJ databases">
        <authorList>
            <person name="Varghese N."/>
            <person name="Submissions S."/>
        </authorList>
    </citation>
    <scope>NUCLEOTIDE SEQUENCE [LARGE SCALE GENOMIC DNA]</scope>
    <source>
        <strain evidence="1 2">DSM 100094</strain>
    </source>
</reference>
<dbReference type="AlphaFoldDB" id="A0A521F4R0"/>
<organism evidence="1 2">
    <name type="scientific">Paracoccus laeviglucosivorans</name>
    <dbReference type="NCBI Taxonomy" id="1197861"/>
    <lineage>
        <taxon>Bacteria</taxon>
        <taxon>Pseudomonadati</taxon>
        <taxon>Pseudomonadota</taxon>
        <taxon>Alphaproteobacteria</taxon>
        <taxon>Rhodobacterales</taxon>
        <taxon>Paracoccaceae</taxon>
        <taxon>Paracoccus</taxon>
    </lineage>
</organism>
<proteinExistence type="predicted"/>
<name>A0A521F4R0_9RHOB</name>